<feature type="transmembrane region" description="Helical" evidence="4">
    <location>
        <begin position="317"/>
        <end position="334"/>
    </location>
</feature>
<comment type="similarity">
    <text evidence="2">Belongs to the major facilitator superfamily. Monocarboxylate porter (TC 2.A.1.13) family.</text>
</comment>
<dbReference type="EMBL" id="MU865998">
    <property type="protein sequence ID" value="KAK4443174.1"/>
    <property type="molecule type" value="Genomic_DNA"/>
</dbReference>
<feature type="transmembrane region" description="Helical" evidence="4">
    <location>
        <begin position="403"/>
        <end position="425"/>
    </location>
</feature>
<evidence type="ECO:0000256" key="2">
    <source>
        <dbReference type="ARBA" id="ARBA00006727"/>
    </source>
</evidence>
<feature type="transmembrane region" description="Helical" evidence="4">
    <location>
        <begin position="178"/>
        <end position="198"/>
    </location>
</feature>
<protein>
    <submittedName>
        <fullName evidence="6">Riboflavin transporter MCH5 protein</fullName>
    </submittedName>
</protein>
<accession>A0AAV9G507</accession>
<evidence type="ECO:0000313" key="7">
    <source>
        <dbReference type="Proteomes" id="UP001321760"/>
    </source>
</evidence>
<sequence>MATLETPTFRVPNGGWLSWSQTLACFLMSFCSLGLLNSFGIFQSYYQNSFLSSYPSSSITWIGTIQGALFNIVMFVTGRLYDTGHAKALVYVGSALNVLGLFAASFSQTYVQIFFSLGLCVGLGSGTLGVPSMAIVATYFDERKRPLATGIAATGAATGGVIYPVLFRGVVDRIGFPWAVRTLASVNAGLLIAACLLVRPLTVQPDTADPSVGHGRSSSITEPRSEIGNDSPIKSKHQFIDRSAFRDMPFILFSVAMFLVWLGIDVPFFFLPSFAQEKLGLTADWGDYLLAVMNASAIGGRIMLGFAAMYAGAFATWQFSIGASCILLACWAAVHNLPGIIVLVALYGTITTGVSSLVSAALLVISPDISVVGTRMGMSGFLAGFGCLIGPPVAGAIQDTSAGYVGLTSFTAVVYFVAFGVLWAAKTLRERGRFEGMELKDTDSSLTLPRAPVNGDLETEAAHKTAVQR</sequence>
<dbReference type="Pfam" id="PF07690">
    <property type="entry name" value="MFS_1"/>
    <property type="match status" value="1"/>
</dbReference>
<feature type="transmembrane region" description="Helical" evidence="4">
    <location>
        <begin position="23"/>
        <end position="46"/>
    </location>
</feature>
<comment type="subcellular location">
    <subcellularLocation>
        <location evidence="1">Membrane</location>
        <topology evidence="1">Multi-pass membrane protein</topology>
    </subcellularLocation>
</comment>
<dbReference type="Proteomes" id="UP001321760">
    <property type="component" value="Unassembled WGS sequence"/>
</dbReference>
<dbReference type="GO" id="GO:0022857">
    <property type="term" value="F:transmembrane transporter activity"/>
    <property type="evidence" value="ECO:0007669"/>
    <property type="project" value="InterPro"/>
</dbReference>
<name>A0AAV9G507_9PEZI</name>
<feature type="transmembrane region" description="Helical" evidence="4">
    <location>
        <begin position="58"/>
        <end position="76"/>
    </location>
</feature>
<feature type="transmembrane region" description="Helical" evidence="4">
    <location>
        <begin position="290"/>
        <end position="310"/>
    </location>
</feature>
<dbReference type="AlphaFoldDB" id="A0AAV9G507"/>
<dbReference type="PANTHER" id="PTHR11360">
    <property type="entry name" value="MONOCARBOXYLATE TRANSPORTER"/>
    <property type="match status" value="1"/>
</dbReference>
<feature type="transmembrane region" description="Helical" evidence="4">
    <location>
        <begin position="113"/>
        <end position="140"/>
    </location>
</feature>
<dbReference type="InterPro" id="IPR011701">
    <property type="entry name" value="MFS"/>
</dbReference>
<feature type="transmembrane region" description="Helical" evidence="4">
    <location>
        <begin position="250"/>
        <end position="270"/>
    </location>
</feature>
<evidence type="ECO:0000259" key="5">
    <source>
        <dbReference type="PROSITE" id="PS50850"/>
    </source>
</evidence>
<reference evidence="6" key="1">
    <citation type="journal article" date="2023" name="Mol. Phylogenet. Evol.">
        <title>Genome-scale phylogeny and comparative genomics of the fungal order Sordariales.</title>
        <authorList>
            <person name="Hensen N."/>
            <person name="Bonometti L."/>
            <person name="Westerberg I."/>
            <person name="Brannstrom I.O."/>
            <person name="Guillou S."/>
            <person name="Cros-Aarteil S."/>
            <person name="Calhoun S."/>
            <person name="Haridas S."/>
            <person name="Kuo A."/>
            <person name="Mondo S."/>
            <person name="Pangilinan J."/>
            <person name="Riley R."/>
            <person name="LaButti K."/>
            <person name="Andreopoulos B."/>
            <person name="Lipzen A."/>
            <person name="Chen C."/>
            <person name="Yan M."/>
            <person name="Daum C."/>
            <person name="Ng V."/>
            <person name="Clum A."/>
            <person name="Steindorff A."/>
            <person name="Ohm R.A."/>
            <person name="Martin F."/>
            <person name="Silar P."/>
            <person name="Natvig D.O."/>
            <person name="Lalanne C."/>
            <person name="Gautier V."/>
            <person name="Ament-Velasquez S.L."/>
            <person name="Kruys A."/>
            <person name="Hutchinson M.I."/>
            <person name="Powell A.J."/>
            <person name="Barry K."/>
            <person name="Miller A.N."/>
            <person name="Grigoriev I.V."/>
            <person name="Debuchy R."/>
            <person name="Gladieux P."/>
            <person name="Hiltunen Thoren M."/>
            <person name="Johannesson H."/>
        </authorList>
    </citation>
    <scope>NUCLEOTIDE SEQUENCE</scope>
    <source>
        <strain evidence="6">PSN243</strain>
    </source>
</reference>
<dbReference type="PROSITE" id="PS50850">
    <property type="entry name" value="MFS"/>
    <property type="match status" value="1"/>
</dbReference>
<keyword evidence="4" id="KW-0472">Membrane</keyword>
<dbReference type="InterPro" id="IPR050327">
    <property type="entry name" value="Proton-linked_MCT"/>
</dbReference>
<feature type="transmembrane region" description="Helical" evidence="4">
    <location>
        <begin position="377"/>
        <end position="397"/>
    </location>
</feature>
<proteinExistence type="inferred from homology"/>
<feature type="domain" description="Major facilitator superfamily (MFS) profile" evidence="5">
    <location>
        <begin position="17"/>
        <end position="432"/>
    </location>
</feature>
<dbReference type="Gene3D" id="1.20.1250.20">
    <property type="entry name" value="MFS general substrate transporter like domains"/>
    <property type="match status" value="1"/>
</dbReference>
<feature type="region of interest" description="Disordered" evidence="3">
    <location>
        <begin position="208"/>
        <end position="232"/>
    </location>
</feature>
<reference evidence="6" key="2">
    <citation type="submission" date="2023-05" db="EMBL/GenBank/DDBJ databases">
        <authorList>
            <consortium name="Lawrence Berkeley National Laboratory"/>
            <person name="Steindorff A."/>
            <person name="Hensen N."/>
            <person name="Bonometti L."/>
            <person name="Westerberg I."/>
            <person name="Brannstrom I.O."/>
            <person name="Guillou S."/>
            <person name="Cros-Aarteil S."/>
            <person name="Calhoun S."/>
            <person name="Haridas S."/>
            <person name="Kuo A."/>
            <person name="Mondo S."/>
            <person name="Pangilinan J."/>
            <person name="Riley R."/>
            <person name="Labutti K."/>
            <person name="Andreopoulos B."/>
            <person name="Lipzen A."/>
            <person name="Chen C."/>
            <person name="Yanf M."/>
            <person name="Daum C."/>
            <person name="Ng V."/>
            <person name="Clum A."/>
            <person name="Ohm R."/>
            <person name="Martin F."/>
            <person name="Silar P."/>
            <person name="Natvig D."/>
            <person name="Lalanne C."/>
            <person name="Gautier V."/>
            <person name="Ament-Velasquez S.L."/>
            <person name="Kruys A."/>
            <person name="Hutchinson M.I."/>
            <person name="Powell A.J."/>
            <person name="Barry K."/>
            <person name="Miller A.N."/>
            <person name="Grigoriev I.V."/>
            <person name="Debuchy R."/>
            <person name="Gladieux P."/>
            <person name="Thoren M.H."/>
            <person name="Johannesson H."/>
        </authorList>
    </citation>
    <scope>NUCLEOTIDE SEQUENCE</scope>
    <source>
        <strain evidence="6">PSN243</strain>
    </source>
</reference>
<evidence type="ECO:0000256" key="1">
    <source>
        <dbReference type="ARBA" id="ARBA00004141"/>
    </source>
</evidence>
<feature type="transmembrane region" description="Helical" evidence="4">
    <location>
        <begin position="147"/>
        <end position="166"/>
    </location>
</feature>
<keyword evidence="4" id="KW-1133">Transmembrane helix</keyword>
<evidence type="ECO:0000313" key="6">
    <source>
        <dbReference type="EMBL" id="KAK4443174.1"/>
    </source>
</evidence>
<comment type="caution">
    <text evidence="6">The sequence shown here is derived from an EMBL/GenBank/DDBJ whole genome shotgun (WGS) entry which is preliminary data.</text>
</comment>
<feature type="transmembrane region" description="Helical" evidence="4">
    <location>
        <begin position="88"/>
        <end position="107"/>
    </location>
</feature>
<dbReference type="PANTHER" id="PTHR11360:SF234">
    <property type="entry name" value="MFS-TYPE TRANSPORTER DBAD-RELATED"/>
    <property type="match status" value="1"/>
</dbReference>
<feature type="transmembrane region" description="Helical" evidence="4">
    <location>
        <begin position="340"/>
        <end position="365"/>
    </location>
</feature>
<dbReference type="InterPro" id="IPR036259">
    <property type="entry name" value="MFS_trans_sf"/>
</dbReference>
<keyword evidence="7" id="KW-1185">Reference proteome</keyword>
<keyword evidence="4" id="KW-0812">Transmembrane</keyword>
<evidence type="ECO:0000256" key="3">
    <source>
        <dbReference type="SAM" id="MobiDB-lite"/>
    </source>
</evidence>
<dbReference type="InterPro" id="IPR020846">
    <property type="entry name" value="MFS_dom"/>
</dbReference>
<evidence type="ECO:0000256" key="4">
    <source>
        <dbReference type="SAM" id="Phobius"/>
    </source>
</evidence>
<dbReference type="GO" id="GO:0016020">
    <property type="term" value="C:membrane"/>
    <property type="evidence" value="ECO:0007669"/>
    <property type="project" value="UniProtKB-SubCell"/>
</dbReference>
<organism evidence="6 7">
    <name type="scientific">Podospora aff. communis PSN243</name>
    <dbReference type="NCBI Taxonomy" id="3040156"/>
    <lineage>
        <taxon>Eukaryota</taxon>
        <taxon>Fungi</taxon>
        <taxon>Dikarya</taxon>
        <taxon>Ascomycota</taxon>
        <taxon>Pezizomycotina</taxon>
        <taxon>Sordariomycetes</taxon>
        <taxon>Sordariomycetidae</taxon>
        <taxon>Sordariales</taxon>
        <taxon>Podosporaceae</taxon>
        <taxon>Podospora</taxon>
    </lineage>
</organism>
<gene>
    <name evidence="6" type="ORF">QBC34DRAFT_478334</name>
</gene>
<dbReference type="SUPFAM" id="SSF103473">
    <property type="entry name" value="MFS general substrate transporter"/>
    <property type="match status" value="1"/>
</dbReference>